<evidence type="ECO:0000313" key="2">
    <source>
        <dbReference type="Proteomes" id="UP001057561"/>
    </source>
</evidence>
<sequence>MPNLHELIDSNFHHPHYGRLLQHRDHRNPSILHYSIQLNDWDSLAWEPIHAGREKDTGRLAIWPIDWNHFQPDQARSWHREQIHQALHISVKEFHENWHYELYRFNCEHWARVVSTGDCRCYQIAELKKLQNIPVLGFLIVGIAGAVTGAWEHNGYAQQVVEKVCSAA</sequence>
<organism evidence="1 2">
    <name type="scientific">Dolichospermum heterosporum TAC447</name>
    <dbReference type="NCBI Taxonomy" id="747523"/>
    <lineage>
        <taxon>Bacteria</taxon>
        <taxon>Bacillati</taxon>
        <taxon>Cyanobacteriota</taxon>
        <taxon>Cyanophyceae</taxon>
        <taxon>Nostocales</taxon>
        <taxon>Aphanizomenonaceae</taxon>
        <taxon>Dolichospermum</taxon>
        <taxon>Dolichospermum heterosporum</taxon>
    </lineage>
</organism>
<dbReference type="EMBL" id="CP099464">
    <property type="protein sequence ID" value="UUO16579.1"/>
    <property type="molecule type" value="Genomic_DNA"/>
</dbReference>
<gene>
    <name evidence="1" type="ORF">NG743_05985</name>
</gene>
<proteinExistence type="predicted"/>
<evidence type="ECO:0008006" key="3">
    <source>
        <dbReference type="Google" id="ProtNLM"/>
    </source>
</evidence>
<dbReference type="Proteomes" id="UP001057561">
    <property type="component" value="Chromosome"/>
</dbReference>
<reference evidence="1" key="1">
    <citation type="submission" date="2022-06" db="EMBL/GenBank/DDBJ databases">
        <title>Nostosin G and Spiroidesin B from the Cyanobacterium Dolichospermum sp. NIES-1697.</title>
        <authorList>
            <person name="Phan C.-S."/>
            <person name="Mehjabin J.J."/>
            <person name="Anas A.R.J."/>
            <person name="Hayasaka M."/>
            <person name="Onoki R."/>
            <person name="Wang J."/>
            <person name="Umezawa T."/>
            <person name="Washio K."/>
            <person name="Morikawa M."/>
            <person name="Okino T."/>
        </authorList>
    </citation>
    <scope>NUCLEOTIDE SEQUENCE</scope>
    <source>
        <strain evidence="1">NIES-1697</strain>
    </source>
</reference>
<protein>
    <recommendedName>
        <fullName evidence="3">LRAT domain-containing protein</fullName>
    </recommendedName>
</protein>
<evidence type="ECO:0000313" key="1">
    <source>
        <dbReference type="EMBL" id="UUO16579.1"/>
    </source>
</evidence>
<keyword evidence="2" id="KW-1185">Reference proteome</keyword>
<dbReference type="RefSeq" id="WP_257121693.1">
    <property type="nucleotide sequence ID" value="NZ_CP099464.1"/>
</dbReference>
<name>A0ABY5M013_9CYAN</name>
<accession>A0ABY5M013</accession>